<evidence type="ECO:0000313" key="2">
    <source>
        <dbReference type="Proteomes" id="UP000064967"/>
    </source>
</evidence>
<name>A0A0K1Q753_9BACT</name>
<accession>A0A0K1Q753</accession>
<keyword evidence="2" id="KW-1185">Reference proteome</keyword>
<evidence type="ECO:0000313" key="1">
    <source>
        <dbReference type="EMBL" id="AKV01568.1"/>
    </source>
</evidence>
<protein>
    <submittedName>
        <fullName evidence="1">Uncharacterized protein</fullName>
    </submittedName>
</protein>
<sequence length="41" mass="4690">MAGFEAISRSKVTFYANSAMTTSFSPPDIRTAWRQPVRRRV</sequence>
<dbReference type="EMBL" id="CP012333">
    <property type="protein sequence ID" value="AKV01568.1"/>
    <property type="molecule type" value="Genomic_DNA"/>
</dbReference>
<reference evidence="1 2" key="1">
    <citation type="submission" date="2015-08" db="EMBL/GenBank/DDBJ databases">
        <authorList>
            <person name="Babu N.S."/>
            <person name="Beckwith C.J."/>
            <person name="Beseler K.G."/>
            <person name="Brison A."/>
            <person name="Carone J.V."/>
            <person name="Caskin T.P."/>
            <person name="Diamond M."/>
            <person name="Durham M.E."/>
            <person name="Foxe J.M."/>
            <person name="Go M."/>
            <person name="Henderson B.A."/>
            <person name="Jones I.B."/>
            <person name="McGettigan J.A."/>
            <person name="Micheletti S.J."/>
            <person name="Nasrallah M.E."/>
            <person name="Ortiz D."/>
            <person name="Piller C.R."/>
            <person name="Privatt S.R."/>
            <person name="Schneider S.L."/>
            <person name="Sharp S."/>
            <person name="Smith T.C."/>
            <person name="Stanton J.D."/>
            <person name="Ullery H.E."/>
            <person name="Wilson R.J."/>
            <person name="Serrano M.G."/>
            <person name="Buck G."/>
            <person name="Lee V."/>
            <person name="Wang Y."/>
            <person name="Carvalho R."/>
            <person name="Voegtly L."/>
            <person name="Shi R."/>
            <person name="Duckworth R."/>
            <person name="Johnson A."/>
            <person name="Loviza R."/>
            <person name="Walstead R."/>
            <person name="Shah Z."/>
            <person name="Kiflezghi M."/>
            <person name="Wade K."/>
            <person name="Ball S.L."/>
            <person name="Bradley K.W."/>
            <person name="Asai D.J."/>
            <person name="Bowman C.A."/>
            <person name="Russell D.A."/>
            <person name="Pope W.H."/>
            <person name="Jacobs-Sera D."/>
            <person name="Hendrix R.W."/>
            <person name="Hatfull G.F."/>
        </authorList>
    </citation>
    <scope>NUCLEOTIDE SEQUENCE [LARGE SCALE GENOMIC DNA]</scope>
    <source>
        <strain evidence="1 2">DSM 27648</strain>
    </source>
</reference>
<dbReference type="KEGG" id="llu:AKJ09_08231"/>
<dbReference type="STRING" id="1391654.AKJ09_08231"/>
<dbReference type="Proteomes" id="UP000064967">
    <property type="component" value="Chromosome"/>
</dbReference>
<gene>
    <name evidence="1" type="ORF">AKJ09_08231</name>
</gene>
<dbReference type="AlphaFoldDB" id="A0A0K1Q753"/>
<organism evidence="1 2">
    <name type="scientific">Labilithrix luteola</name>
    <dbReference type="NCBI Taxonomy" id="1391654"/>
    <lineage>
        <taxon>Bacteria</taxon>
        <taxon>Pseudomonadati</taxon>
        <taxon>Myxococcota</taxon>
        <taxon>Polyangia</taxon>
        <taxon>Polyangiales</taxon>
        <taxon>Labilitrichaceae</taxon>
        <taxon>Labilithrix</taxon>
    </lineage>
</organism>
<proteinExistence type="predicted"/>